<reference evidence="1 2" key="1">
    <citation type="journal article" date="2020" name="Cell">
        <title>Large-Scale Comparative Analyses of Tick Genomes Elucidate Their Genetic Diversity and Vector Capacities.</title>
        <authorList>
            <consortium name="Tick Genome and Microbiome Consortium (TIGMIC)"/>
            <person name="Jia N."/>
            <person name="Wang J."/>
            <person name="Shi W."/>
            <person name="Du L."/>
            <person name="Sun Y."/>
            <person name="Zhan W."/>
            <person name="Jiang J.F."/>
            <person name="Wang Q."/>
            <person name="Zhang B."/>
            <person name="Ji P."/>
            <person name="Bell-Sakyi L."/>
            <person name="Cui X.M."/>
            <person name="Yuan T.T."/>
            <person name="Jiang B.G."/>
            <person name="Yang W.F."/>
            <person name="Lam T.T."/>
            <person name="Chang Q.C."/>
            <person name="Ding S.J."/>
            <person name="Wang X.J."/>
            <person name="Zhu J.G."/>
            <person name="Ruan X.D."/>
            <person name="Zhao L."/>
            <person name="Wei J.T."/>
            <person name="Ye R.Z."/>
            <person name="Que T.C."/>
            <person name="Du C.H."/>
            <person name="Zhou Y.H."/>
            <person name="Cheng J.X."/>
            <person name="Dai P.F."/>
            <person name="Guo W.B."/>
            <person name="Han X.H."/>
            <person name="Huang E.J."/>
            <person name="Li L.F."/>
            <person name="Wei W."/>
            <person name="Gao Y.C."/>
            <person name="Liu J.Z."/>
            <person name="Shao H.Z."/>
            <person name="Wang X."/>
            <person name="Wang C.C."/>
            <person name="Yang T.C."/>
            <person name="Huo Q.B."/>
            <person name="Li W."/>
            <person name="Chen H.Y."/>
            <person name="Chen S.E."/>
            <person name="Zhou L.G."/>
            <person name="Ni X.B."/>
            <person name="Tian J.H."/>
            <person name="Sheng Y."/>
            <person name="Liu T."/>
            <person name="Pan Y.S."/>
            <person name="Xia L.Y."/>
            <person name="Li J."/>
            <person name="Zhao F."/>
            <person name="Cao W.C."/>
        </authorList>
    </citation>
    <scope>NUCLEOTIDE SEQUENCE [LARGE SCALE GENOMIC DNA]</scope>
    <source>
        <strain evidence="1">Iper-2018</strain>
    </source>
</reference>
<keyword evidence="2" id="KW-1185">Reference proteome</keyword>
<comment type="caution">
    <text evidence="1">The sequence shown here is derived from an EMBL/GenBank/DDBJ whole genome shotgun (WGS) entry which is preliminary data.</text>
</comment>
<dbReference type="Proteomes" id="UP000805193">
    <property type="component" value="Unassembled WGS sequence"/>
</dbReference>
<sequence>MDAIDSVDVKSTHPRPHETDETTSTGAPSTSGIRGTDRGCAQPACRPRAPFGYDAGVLFSRPVVCTVSDAAVQVSPVPECPRTAEELGLNVELDRQVSGPAAGARGAWGTRPAGEGRRASSSPPRALRLDHGLVFEVMKRVLLFKPEEVCFIRNLSNGLLKSP</sequence>
<evidence type="ECO:0000313" key="2">
    <source>
        <dbReference type="Proteomes" id="UP000805193"/>
    </source>
</evidence>
<name>A0AC60PYB8_IXOPE</name>
<protein>
    <submittedName>
        <fullName evidence="1">Uncharacterized protein</fullName>
    </submittedName>
</protein>
<organism evidence="1 2">
    <name type="scientific">Ixodes persulcatus</name>
    <name type="common">Taiga tick</name>
    <dbReference type="NCBI Taxonomy" id="34615"/>
    <lineage>
        <taxon>Eukaryota</taxon>
        <taxon>Metazoa</taxon>
        <taxon>Ecdysozoa</taxon>
        <taxon>Arthropoda</taxon>
        <taxon>Chelicerata</taxon>
        <taxon>Arachnida</taxon>
        <taxon>Acari</taxon>
        <taxon>Parasitiformes</taxon>
        <taxon>Ixodida</taxon>
        <taxon>Ixodoidea</taxon>
        <taxon>Ixodidae</taxon>
        <taxon>Ixodinae</taxon>
        <taxon>Ixodes</taxon>
    </lineage>
</organism>
<gene>
    <name evidence="1" type="ORF">HPB47_027164</name>
</gene>
<proteinExistence type="predicted"/>
<evidence type="ECO:0000313" key="1">
    <source>
        <dbReference type="EMBL" id="KAG0425688.1"/>
    </source>
</evidence>
<dbReference type="EMBL" id="JABSTQ010009809">
    <property type="protein sequence ID" value="KAG0425688.1"/>
    <property type="molecule type" value="Genomic_DNA"/>
</dbReference>
<accession>A0AC60PYB8</accession>